<dbReference type="STRING" id="1797513.A2782_00835"/>
<dbReference type="Gene3D" id="2.40.30.10">
    <property type="entry name" value="Translation factors"/>
    <property type="match status" value="1"/>
</dbReference>
<name>A0A1G1UZ34_9BACT</name>
<keyword evidence="3 7" id="KW-0694">RNA-binding</keyword>
<evidence type="ECO:0000256" key="1">
    <source>
        <dbReference type="ARBA" id="ARBA00006540"/>
    </source>
</evidence>
<evidence type="ECO:0000256" key="3">
    <source>
        <dbReference type="ARBA" id="ARBA00022884"/>
    </source>
</evidence>
<evidence type="ECO:0000256" key="4">
    <source>
        <dbReference type="ARBA" id="ARBA00022980"/>
    </source>
</evidence>
<dbReference type="Proteomes" id="UP000177967">
    <property type="component" value="Unassembled WGS sequence"/>
</dbReference>
<gene>
    <name evidence="7" type="primary">rplC</name>
    <name evidence="9" type="ORF">A2782_00835</name>
</gene>
<comment type="subunit">
    <text evidence="7">Part of the 50S ribosomal subunit. Forms a cluster with proteins L14 and L19.</text>
</comment>
<dbReference type="PANTHER" id="PTHR11229:SF16">
    <property type="entry name" value="LARGE RIBOSOMAL SUBUNIT PROTEIN UL3C"/>
    <property type="match status" value="1"/>
</dbReference>
<dbReference type="SUPFAM" id="SSF50447">
    <property type="entry name" value="Translation proteins"/>
    <property type="match status" value="1"/>
</dbReference>
<dbReference type="Pfam" id="PF00297">
    <property type="entry name" value="Ribosomal_L3"/>
    <property type="match status" value="1"/>
</dbReference>
<dbReference type="EMBL" id="MHBW01000029">
    <property type="protein sequence ID" value="OGY08360.1"/>
    <property type="molecule type" value="Genomic_DNA"/>
</dbReference>
<dbReference type="Gene3D" id="3.30.160.810">
    <property type="match status" value="1"/>
</dbReference>
<evidence type="ECO:0000256" key="8">
    <source>
        <dbReference type="SAM" id="MobiDB-lite"/>
    </source>
</evidence>
<keyword evidence="5 7" id="KW-0687">Ribonucleoprotein</keyword>
<dbReference type="InterPro" id="IPR019927">
    <property type="entry name" value="Ribosomal_uL3_bac/org-type"/>
</dbReference>
<accession>A0A1G1UZ34</accession>
<dbReference type="GO" id="GO:0006412">
    <property type="term" value="P:translation"/>
    <property type="evidence" value="ECO:0007669"/>
    <property type="project" value="UniProtKB-UniRule"/>
</dbReference>
<evidence type="ECO:0000256" key="2">
    <source>
        <dbReference type="ARBA" id="ARBA00022730"/>
    </source>
</evidence>
<dbReference type="NCBIfam" id="TIGR03625">
    <property type="entry name" value="L3_bact"/>
    <property type="match status" value="1"/>
</dbReference>
<evidence type="ECO:0000313" key="9">
    <source>
        <dbReference type="EMBL" id="OGY08360.1"/>
    </source>
</evidence>
<dbReference type="AlphaFoldDB" id="A0A1G1UZ34"/>
<keyword evidence="2 7" id="KW-0699">rRNA-binding</keyword>
<sequence>MNTIFATKKNMSQVFTREGVRLPVTVLSSGTHLVIQVKTKDRDGYWATQFGFGTRKIKNLNKPQIENFKKTGALKENRAPKFLREIRHDGSKNLEVGAQINPAEVLESGDLVKVSATSKGKGFAGGVKRHHFAGGPKTHGQSDRHRAPGSIGQGTTPGRVYKGKRMAGRMGGAQQSVRNLKVLSVNSETGEILVSGPVPGSVGSLVVITKIGKSKKNVELISELNAEEENGSS</sequence>
<feature type="region of interest" description="Disordered" evidence="8">
    <location>
        <begin position="122"/>
        <end position="159"/>
    </location>
</feature>
<comment type="similarity">
    <text evidence="1 7">Belongs to the universal ribosomal protein uL3 family.</text>
</comment>
<dbReference type="GO" id="GO:0019843">
    <property type="term" value="F:rRNA binding"/>
    <property type="evidence" value="ECO:0007669"/>
    <property type="project" value="UniProtKB-UniRule"/>
</dbReference>
<keyword evidence="4 7" id="KW-0689">Ribosomal protein</keyword>
<proteinExistence type="inferred from homology"/>
<evidence type="ECO:0000256" key="7">
    <source>
        <dbReference type="HAMAP-Rule" id="MF_01325"/>
    </source>
</evidence>
<dbReference type="PANTHER" id="PTHR11229">
    <property type="entry name" value="50S RIBOSOMAL PROTEIN L3"/>
    <property type="match status" value="1"/>
</dbReference>
<evidence type="ECO:0000256" key="6">
    <source>
        <dbReference type="ARBA" id="ARBA00035243"/>
    </source>
</evidence>
<dbReference type="HAMAP" id="MF_01325_B">
    <property type="entry name" value="Ribosomal_uL3_B"/>
    <property type="match status" value="1"/>
</dbReference>
<comment type="caution">
    <text evidence="9">The sequence shown here is derived from an EMBL/GenBank/DDBJ whole genome shotgun (WGS) entry which is preliminary data.</text>
</comment>
<dbReference type="FunFam" id="2.40.30.10:FF:000004">
    <property type="entry name" value="50S ribosomal protein L3"/>
    <property type="match status" value="1"/>
</dbReference>
<evidence type="ECO:0000256" key="5">
    <source>
        <dbReference type="ARBA" id="ARBA00023274"/>
    </source>
</evidence>
<reference evidence="9 10" key="1">
    <citation type="journal article" date="2016" name="Nat. Commun.">
        <title>Thousands of microbial genomes shed light on interconnected biogeochemical processes in an aquifer system.</title>
        <authorList>
            <person name="Anantharaman K."/>
            <person name="Brown C.T."/>
            <person name="Hug L.A."/>
            <person name="Sharon I."/>
            <person name="Castelle C.J."/>
            <person name="Probst A.J."/>
            <person name="Thomas B.C."/>
            <person name="Singh A."/>
            <person name="Wilkins M.J."/>
            <person name="Karaoz U."/>
            <person name="Brodie E.L."/>
            <person name="Williams K.H."/>
            <person name="Hubbard S.S."/>
            <person name="Banfield J.F."/>
        </authorList>
    </citation>
    <scope>NUCLEOTIDE SEQUENCE [LARGE SCALE GENOMIC DNA]</scope>
</reference>
<protein>
    <recommendedName>
        <fullName evidence="6 7">Large ribosomal subunit protein uL3</fullName>
    </recommendedName>
</protein>
<dbReference type="GO" id="GO:0022625">
    <property type="term" value="C:cytosolic large ribosomal subunit"/>
    <property type="evidence" value="ECO:0007669"/>
    <property type="project" value="TreeGrafter"/>
</dbReference>
<dbReference type="GO" id="GO:0003735">
    <property type="term" value="F:structural constituent of ribosome"/>
    <property type="evidence" value="ECO:0007669"/>
    <property type="project" value="UniProtKB-UniRule"/>
</dbReference>
<dbReference type="InterPro" id="IPR000597">
    <property type="entry name" value="Ribosomal_uL3"/>
</dbReference>
<evidence type="ECO:0000313" key="10">
    <source>
        <dbReference type="Proteomes" id="UP000177967"/>
    </source>
</evidence>
<dbReference type="InterPro" id="IPR009000">
    <property type="entry name" value="Transl_B-barrel_sf"/>
</dbReference>
<comment type="function">
    <text evidence="7">One of the primary rRNA binding proteins, it binds directly near the 3'-end of the 23S rRNA, where it nucleates assembly of the 50S subunit.</text>
</comment>
<organism evidence="9 10">
    <name type="scientific">Candidatus Blackburnbacteria bacterium RIFCSPHIGHO2_01_FULL_43_15b</name>
    <dbReference type="NCBI Taxonomy" id="1797513"/>
    <lineage>
        <taxon>Bacteria</taxon>
        <taxon>Candidatus Blackburniibacteriota</taxon>
    </lineage>
</organism>